<feature type="repeat" description="ANK" evidence="1">
    <location>
        <begin position="177"/>
        <end position="202"/>
    </location>
</feature>
<keyword evidence="3" id="KW-0472">Membrane</keyword>
<dbReference type="Proteomes" id="UP000806378">
    <property type="component" value="Unassembled WGS sequence"/>
</dbReference>
<keyword evidence="3" id="KW-1133">Transmembrane helix</keyword>
<dbReference type="PROSITE" id="PS50297">
    <property type="entry name" value="ANK_REP_REGION"/>
    <property type="match status" value="3"/>
</dbReference>
<feature type="region of interest" description="Disordered" evidence="2">
    <location>
        <begin position="244"/>
        <end position="275"/>
    </location>
</feature>
<feature type="domain" description="PGG" evidence="4">
    <location>
        <begin position="302"/>
        <end position="415"/>
    </location>
</feature>
<dbReference type="Pfam" id="PF13857">
    <property type="entry name" value="Ank_5"/>
    <property type="match status" value="1"/>
</dbReference>
<feature type="transmembrane region" description="Helical" evidence="3">
    <location>
        <begin position="389"/>
        <end position="411"/>
    </location>
</feature>
<keyword evidence="6" id="KW-1185">Reference proteome</keyword>
<name>A0A8T0CRS5_CORYI</name>
<accession>A0A8T0CRS5</accession>
<dbReference type="InterPro" id="IPR026961">
    <property type="entry name" value="PGG_dom"/>
</dbReference>
<dbReference type="Pfam" id="PF12796">
    <property type="entry name" value="Ank_2"/>
    <property type="match status" value="2"/>
</dbReference>
<sequence length="463" mass="50942">MERRLLEAARKGNIDELNDLIGSNGLVLEEMVLEGAGHTPLHVACVAGHLDFVRELLKLMPKLAEKVNTDGFSPLHIAAARGDVEIAEELLKVGTHLCSVKGRERRIPLHYAVINGEVNVMKVLLSASPESLEETTAREETALHLAMKNNRFDAAVVLVEHLKQHKREEVINWKDNKGNTILHLAAAGKNFEVVDFMLRRHALEYGVVEVNASNESGSTPLDLSTFSQNGAGDREIREILVRAGAVHGRGRPNSPASSPISVDDNNIEGGNNHQSDGISVTNALQSLSHLQSKNSNKDGESLGDIRNALLVVAALIASATYQSVLQPPRIIQVDNGNNNSTRPGQNSYLYFYTVFLVYGFFMAGNTLGFLVSIQMIICLTKDLPIRLPLVLSLIAMVLTYLCFTVSLLFLSMDYISYADLMPLAISVFLLLIQRWLALGIDLLLGLLFRFHLVGNMYSLRSKD</sequence>
<dbReference type="PROSITE" id="PS50088">
    <property type="entry name" value="ANK_REPEAT"/>
    <property type="match status" value="3"/>
</dbReference>
<evidence type="ECO:0000313" key="5">
    <source>
        <dbReference type="EMBL" id="KAF7848789.1"/>
    </source>
</evidence>
<dbReference type="Gene3D" id="1.25.40.20">
    <property type="entry name" value="Ankyrin repeat-containing domain"/>
    <property type="match status" value="2"/>
</dbReference>
<dbReference type="SUPFAM" id="SSF48403">
    <property type="entry name" value="Ankyrin repeat"/>
    <property type="match status" value="1"/>
</dbReference>
<dbReference type="InterPro" id="IPR002110">
    <property type="entry name" value="Ankyrin_rpt"/>
</dbReference>
<dbReference type="AlphaFoldDB" id="A0A8T0CRS5"/>
<dbReference type="SMART" id="SM00248">
    <property type="entry name" value="ANK"/>
    <property type="match status" value="6"/>
</dbReference>
<dbReference type="InterPro" id="IPR036770">
    <property type="entry name" value="Ankyrin_rpt-contain_sf"/>
</dbReference>
<evidence type="ECO:0000256" key="2">
    <source>
        <dbReference type="SAM" id="MobiDB-lite"/>
    </source>
</evidence>
<feature type="transmembrane region" description="Helical" evidence="3">
    <location>
        <begin position="423"/>
        <end position="448"/>
    </location>
</feature>
<dbReference type="Pfam" id="PF13962">
    <property type="entry name" value="PGG"/>
    <property type="match status" value="1"/>
</dbReference>
<evidence type="ECO:0000259" key="4">
    <source>
        <dbReference type="Pfam" id="PF13962"/>
    </source>
</evidence>
<keyword evidence="3" id="KW-0812">Transmembrane</keyword>
<protein>
    <recommendedName>
        <fullName evidence="4">PGG domain-containing protein</fullName>
    </recommendedName>
</protein>
<evidence type="ECO:0000256" key="1">
    <source>
        <dbReference type="PROSITE-ProRule" id="PRU00023"/>
    </source>
</evidence>
<proteinExistence type="predicted"/>
<dbReference type="OrthoDB" id="539213at2759"/>
<gene>
    <name evidence="5" type="ORF">BT93_L1563</name>
</gene>
<evidence type="ECO:0000313" key="6">
    <source>
        <dbReference type="Proteomes" id="UP000806378"/>
    </source>
</evidence>
<feature type="compositionally biased region" description="Polar residues" evidence="2">
    <location>
        <begin position="254"/>
        <end position="275"/>
    </location>
</feature>
<dbReference type="PANTHER" id="PTHR24128">
    <property type="entry name" value="HOMEOBOX PROTEIN WARIAI"/>
    <property type="match status" value="1"/>
</dbReference>
<dbReference type="EMBL" id="MU089978">
    <property type="protein sequence ID" value="KAF7848789.1"/>
    <property type="molecule type" value="Genomic_DNA"/>
</dbReference>
<feature type="transmembrane region" description="Helical" evidence="3">
    <location>
        <begin position="349"/>
        <end position="377"/>
    </location>
</feature>
<organism evidence="5 6">
    <name type="scientific">Corymbia citriodora subsp. variegata</name>
    <dbReference type="NCBI Taxonomy" id="360336"/>
    <lineage>
        <taxon>Eukaryota</taxon>
        <taxon>Viridiplantae</taxon>
        <taxon>Streptophyta</taxon>
        <taxon>Embryophyta</taxon>
        <taxon>Tracheophyta</taxon>
        <taxon>Spermatophyta</taxon>
        <taxon>Magnoliopsida</taxon>
        <taxon>eudicotyledons</taxon>
        <taxon>Gunneridae</taxon>
        <taxon>Pentapetalae</taxon>
        <taxon>rosids</taxon>
        <taxon>malvids</taxon>
        <taxon>Myrtales</taxon>
        <taxon>Myrtaceae</taxon>
        <taxon>Myrtoideae</taxon>
        <taxon>Eucalypteae</taxon>
        <taxon>Corymbia</taxon>
    </lineage>
</organism>
<reference evidence="5" key="1">
    <citation type="submission" date="2020-05" db="EMBL/GenBank/DDBJ databases">
        <title>WGS assembly of Corymbia citriodora subspecies variegata.</title>
        <authorList>
            <person name="Barry K."/>
            <person name="Hundley H."/>
            <person name="Shu S."/>
            <person name="Jenkins J."/>
            <person name="Grimwood J."/>
            <person name="Baten A."/>
        </authorList>
    </citation>
    <scope>NUCLEOTIDE SEQUENCE</scope>
    <source>
        <strain evidence="5">CV2-018</strain>
    </source>
</reference>
<feature type="repeat" description="ANK" evidence="1">
    <location>
        <begin position="36"/>
        <end position="58"/>
    </location>
</feature>
<comment type="caution">
    <text evidence="5">The sequence shown here is derived from an EMBL/GenBank/DDBJ whole genome shotgun (WGS) entry which is preliminary data.</text>
</comment>
<dbReference type="PANTHER" id="PTHR24128:SF61">
    <property type="entry name" value="ANKYRIN REPEAT-CONTAINING PROTEIN BDA1-LIKE"/>
    <property type="match status" value="1"/>
</dbReference>
<feature type="repeat" description="ANK" evidence="1">
    <location>
        <begin position="70"/>
        <end position="102"/>
    </location>
</feature>
<evidence type="ECO:0000256" key="3">
    <source>
        <dbReference type="SAM" id="Phobius"/>
    </source>
</evidence>
<keyword evidence="1" id="KW-0040">ANK repeat</keyword>
<dbReference type="Gramene" id="rna-gnl|WGS:JABURB|Cocit.L1563.1">
    <property type="protein sequence ID" value="cds-KAF7848789.1"/>
    <property type="gene ID" value="gene-BT93_L1563"/>
</dbReference>